<dbReference type="Pfam" id="PF00582">
    <property type="entry name" value="Usp"/>
    <property type="match status" value="2"/>
</dbReference>
<dbReference type="InterPro" id="IPR014729">
    <property type="entry name" value="Rossmann-like_a/b/a_fold"/>
</dbReference>
<dbReference type="EMBL" id="CP020563">
    <property type="protein sequence ID" value="ARF70995.1"/>
    <property type="molecule type" value="Genomic_DNA"/>
</dbReference>
<feature type="domain" description="UspA" evidence="2">
    <location>
        <begin position="10"/>
        <end position="145"/>
    </location>
</feature>
<keyword evidence="4" id="KW-1185">Reference proteome</keyword>
<organism evidence="3 4">
    <name type="scientific">Kitasatospora albolonga</name>
    <dbReference type="NCBI Taxonomy" id="68173"/>
    <lineage>
        <taxon>Bacteria</taxon>
        <taxon>Bacillati</taxon>
        <taxon>Actinomycetota</taxon>
        <taxon>Actinomycetes</taxon>
        <taxon>Kitasatosporales</taxon>
        <taxon>Streptomycetaceae</taxon>
        <taxon>Kitasatospora</taxon>
    </lineage>
</organism>
<accession>A0ABC8BMS8</accession>
<comment type="similarity">
    <text evidence="1">Belongs to the universal stress protein A family.</text>
</comment>
<dbReference type="AlphaFoldDB" id="A0ABC8BMS8"/>
<evidence type="ECO:0000313" key="4">
    <source>
        <dbReference type="Proteomes" id="UP000192251"/>
    </source>
</evidence>
<evidence type="ECO:0000313" key="3">
    <source>
        <dbReference type="EMBL" id="ARF70995.1"/>
    </source>
</evidence>
<dbReference type="PANTHER" id="PTHR46268:SF6">
    <property type="entry name" value="UNIVERSAL STRESS PROTEIN UP12"/>
    <property type="match status" value="1"/>
</dbReference>
<dbReference type="RefSeq" id="WP_084744204.1">
    <property type="nucleotide sequence ID" value="NZ_CP020563.1"/>
</dbReference>
<dbReference type="KEGG" id="kab:B7C62_01040"/>
<name>A0ABC8BMS8_9ACTN</name>
<dbReference type="SUPFAM" id="SSF52402">
    <property type="entry name" value="Adenine nucleotide alpha hydrolases-like"/>
    <property type="match status" value="2"/>
</dbReference>
<evidence type="ECO:0000256" key="1">
    <source>
        <dbReference type="ARBA" id="ARBA00008791"/>
    </source>
</evidence>
<proteinExistence type="inferred from homology"/>
<gene>
    <name evidence="3" type="ORF">B7C62_01040</name>
</gene>
<dbReference type="PANTHER" id="PTHR46268">
    <property type="entry name" value="STRESS RESPONSE PROTEIN NHAX"/>
    <property type="match status" value="1"/>
</dbReference>
<evidence type="ECO:0000259" key="2">
    <source>
        <dbReference type="Pfam" id="PF00582"/>
    </source>
</evidence>
<feature type="domain" description="UspA" evidence="2">
    <location>
        <begin position="159"/>
        <end position="286"/>
    </location>
</feature>
<dbReference type="InterPro" id="IPR006016">
    <property type="entry name" value="UspA"/>
</dbReference>
<dbReference type="PRINTS" id="PR01438">
    <property type="entry name" value="UNVRSLSTRESS"/>
</dbReference>
<dbReference type="InterPro" id="IPR006015">
    <property type="entry name" value="Universal_stress_UspA"/>
</dbReference>
<dbReference type="Proteomes" id="UP000192251">
    <property type="component" value="Chromosome"/>
</dbReference>
<protein>
    <submittedName>
        <fullName evidence="3">Universal stress protein</fullName>
    </submittedName>
</protein>
<reference evidence="3 4" key="1">
    <citation type="submission" date="2017-04" db="EMBL/GenBank/DDBJ databases">
        <title>The complete genome sequence of Streptomyces albolongus YIM 101047, the producer of novel bafilomycins and novel odoriferous sesquiterpenoids.</title>
        <authorList>
            <person name="Yin M."/>
            <person name="Jiang Y."/>
        </authorList>
    </citation>
    <scope>NUCLEOTIDE SEQUENCE [LARGE SCALE GENOMIC DNA]</scope>
    <source>
        <strain evidence="3 4">YIM 101047</strain>
    </source>
</reference>
<dbReference type="Gene3D" id="3.40.50.620">
    <property type="entry name" value="HUPs"/>
    <property type="match status" value="2"/>
</dbReference>
<sequence length="291" mass="30684">MSGTAARREQQIVVGVDPREDWHPAVGWAADEAHRRGLGLRLVVTVPPLHDPRRPGDAPRHWEAEETGVQALAAADAWARERRPDTGTTASLLEGLPAPVLAGLTREARMVVLGSRHLNRAQEILSANSVVVPVSAQARCPVVVVGGTGQEAGQPPYLVVGVDGSEASKAALAFAFEEAALRGCALRAVAVWQPPVFSFRDGDTLLDAERRLLAESVAGWAGTYPGVRLSHEVVTGSPVEALADAAEHAVAVVVGRRGQGGYTGMRLGSVVHGLLHRARCPVITVPLEAEP</sequence>